<dbReference type="RefSeq" id="XP_025372292.1">
    <property type="nucleotide sequence ID" value="XM_025511120.1"/>
</dbReference>
<dbReference type="CDD" id="cd15858">
    <property type="entry name" value="SNARE_VAM7"/>
    <property type="match status" value="1"/>
</dbReference>
<dbReference type="InParanoid" id="A0A316W5V4"/>
<dbReference type="GO" id="GO:1901981">
    <property type="term" value="F:phosphatidylinositol phosphate binding"/>
    <property type="evidence" value="ECO:0007669"/>
    <property type="project" value="TreeGrafter"/>
</dbReference>
<evidence type="ECO:0000256" key="3">
    <source>
        <dbReference type="ARBA" id="ARBA00022448"/>
    </source>
</evidence>
<dbReference type="Gene3D" id="1.20.5.110">
    <property type="match status" value="1"/>
</dbReference>
<feature type="region of interest" description="Disordered" evidence="9">
    <location>
        <begin position="1"/>
        <end position="22"/>
    </location>
</feature>
<dbReference type="GeneID" id="37032990"/>
<keyword evidence="3" id="KW-0813">Transport</keyword>
<feature type="domain" description="T-SNARE coiled-coil homology" evidence="10">
    <location>
        <begin position="220"/>
        <end position="282"/>
    </location>
</feature>
<dbReference type="SMART" id="SM00312">
    <property type="entry name" value="PX"/>
    <property type="match status" value="1"/>
</dbReference>
<reference evidence="12 13" key="1">
    <citation type="journal article" date="2018" name="Mol. Biol. Evol.">
        <title>Broad Genomic Sampling Reveals a Smut Pathogenic Ancestry of the Fungal Clade Ustilaginomycotina.</title>
        <authorList>
            <person name="Kijpornyongpan T."/>
            <person name="Mondo S.J."/>
            <person name="Barry K."/>
            <person name="Sandor L."/>
            <person name="Lee J."/>
            <person name="Lipzen A."/>
            <person name="Pangilinan J."/>
            <person name="LaButti K."/>
            <person name="Hainaut M."/>
            <person name="Henrissat B."/>
            <person name="Grigoriev I.V."/>
            <person name="Spatafora J.W."/>
            <person name="Aime M.C."/>
        </authorList>
    </citation>
    <scope>NUCLEOTIDE SEQUENCE [LARGE SCALE GENOMIC DNA]</scope>
    <source>
        <strain evidence="12 13">MCA 4658</strain>
    </source>
</reference>
<dbReference type="FunCoup" id="A0A316W5V4">
    <property type="interactions" value="15"/>
</dbReference>
<protein>
    <recommendedName>
        <fullName evidence="14">Phox-like protein</fullName>
    </recommendedName>
</protein>
<evidence type="ECO:0000256" key="2">
    <source>
        <dbReference type="ARBA" id="ARBA00010883"/>
    </source>
</evidence>
<dbReference type="AlphaFoldDB" id="A0A316W5V4"/>
<dbReference type="PROSITE" id="PS50195">
    <property type="entry name" value="PX"/>
    <property type="match status" value="1"/>
</dbReference>
<evidence type="ECO:0000256" key="5">
    <source>
        <dbReference type="ARBA" id="ARBA00023121"/>
    </source>
</evidence>
<dbReference type="GO" id="GO:0015031">
    <property type="term" value="P:protein transport"/>
    <property type="evidence" value="ECO:0007669"/>
    <property type="project" value="UniProtKB-KW"/>
</dbReference>
<accession>A0A316W5V4</accession>
<dbReference type="SUPFAM" id="SSF64268">
    <property type="entry name" value="PX domain"/>
    <property type="match status" value="1"/>
</dbReference>
<dbReference type="InterPro" id="IPR036871">
    <property type="entry name" value="PX_dom_sf"/>
</dbReference>
<evidence type="ECO:0000313" key="12">
    <source>
        <dbReference type="EMBL" id="PWN45132.1"/>
    </source>
</evidence>
<proteinExistence type="inferred from homology"/>
<dbReference type="OrthoDB" id="428895at2759"/>
<feature type="coiled-coil region" evidence="8">
    <location>
        <begin position="251"/>
        <end position="278"/>
    </location>
</feature>
<evidence type="ECO:0000256" key="6">
    <source>
        <dbReference type="ARBA" id="ARBA00023136"/>
    </source>
</evidence>
<sequence length="282" mass="30786">MTAPIQSITLPSSETRTSPSPKHTVYALRVALPVRSWTVWRRYSEFLALHTTLSSLGNPPAAFPPKHAARNTIRAIGSLGGLLSREAAVARTNKPAEDEETRERRAGLERYMRAILSCADSRWRQAPEFATFIELAPSDKKALSVATPALPSQDASGSGKPGSQRITAPRQPYVPGSYAGQAPNRPHQGATSRTLGAPPPPVETHQTRALDDEGLVKLQQGQMDSQDARLGDLAAVLRRQRQIGLAINQELQEQTDMLRGLGEEVDQVESKMTGAERQMDRL</sequence>
<dbReference type="SMART" id="SM00397">
    <property type="entry name" value="t_SNARE"/>
    <property type="match status" value="1"/>
</dbReference>
<feature type="domain" description="PX" evidence="11">
    <location>
        <begin position="4"/>
        <end position="140"/>
    </location>
</feature>
<dbReference type="STRING" id="1522189.A0A316W5V4"/>
<evidence type="ECO:0000259" key="10">
    <source>
        <dbReference type="PROSITE" id="PS50192"/>
    </source>
</evidence>
<dbReference type="PANTHER" id="PTHR15813:SF9">
    <property type="entry name" value="PX DOMAIN-CONTAINING PROTEIN"/>
    <property type="match status" value="1"/>
</dbReference>
<keyword evidence="4" id="KW-0653">Protein transport</keyword>
<dbReference type="SUPFAM" id="SSF58038">
    <property type="entry name" value="SNARE fusion complex"/>
    <property type="match status" value="1"/>
</dbReference>
<dbReference type="PROSITE" id="PS50192">
    <property type="entry name" value="T_SNARE"/>
    <property type="match status" value="1"/>
</dbReference>
<dbReference type="EMBL" id="KZ819357">
    <property type="protein sequence ID" value="PWN45132.1"/>
    <property type="molecule type" value="Genomic_DNA"/>
</dbReference>
<dbReference type="Proteomes" id="UP000245783">
    <property type="component" value="Unassembled WGS sequence"/>
</dbReference>
<evidence type="ECO:0000256" key="9">
    <source>
        <dbReference type="SAM" id="MobiDB-lite"/>
    </source>
</evidence>
<organism evidence="12 13">
    <name type="scientific">Ceraceosorus guamensis</name>
    <dbReference type="NCBI Taxonomy" id="1522189"/>
    <lineage>
        <taxon>Eukaryota</taxon>
        <taxon>Fungi</taxon>
        <taxon>Dikarya</taxon>
        <taxon>Basidiomycota</taxon>
        <taxon>Ustilaginomycotina</taxon>
        <taxon>Exobasidiomycetes</taxon>
        <taxon>Ceraceosorales</taxon>
        <taxon>Ceraceosoraceae</taxon>
        <taxon>Ceraceosorus</taxon>
    </lineage>
</organism>
<dbReference type="InterPro" id="IPR001683">
    <property type="entry name" value="PX_dom"/>
</dbReference>
<keyword evidence="8" id="KW-0175">Coiled coil</keyword>
<keyword evidence="6" id="KW-0472">Membrane</keyword>
<evidence type="ECO:0000256" key="1">
    <source>
        <dbReference type="ARBA" id="ARBA00004180"/>
    </source>
</evidence>
<dbReference type="InterPro" id="IPR052467">
    <property type="entry name" value="Sorting_nexin_PX-domain"/>
</dbReference>
<feature type="region of interest" description="Disordered" evidence="9">
    <location>
        <begin position="145"/>
        <end position="206"/>
    </location>
</feature>
<dbReference type="PANTHER" id="PTHR15813">
    <property type="entry name" value="SORTING NEXIN-22 AND 24"/>
    <property type="match status" value="1"/>
</dbReference>
<keyword evidence="13" id="KW-1185">Reference proteome</keyword>
<comment type="similarity">
    <text evidence="2">Belongs to the sorting nexin family.</text>
</comment>
<gene>
    <name evidence="12" type="ORF">IE81DRAFT_230550</name>
</gene>
<feature type="compositionally biased region" description="Polar residues" evidence="9">
    <location>
        <begin position="1"/>
        <end position="21"/>
    </location>
</feature>
<keyword evidence="7" id="KW-0968">Cytoplasmic vesicle</keyword>
<comment type="subcellular location">
    <subcellularLocation>
        <location evidence="1">Cytoplasmic vesicle membrane</location>
        <topology evidence="1">Peripheral membrane protein</topology>
        <orientation evidence="1">Cytoplasmic side</orientation>
    </subcellularLocation>
</comment>
<keyword evidence="5" id="KW-0446">Lipid-binding</keyword>
<evidence type="ECO:0008006" key="14">
    <source>
        <dbReference type="Google" id="ProtNLM"/>
    </source>
</evidence>
<evidence type="ECO:0000256" key="8">
    <source>
        <dbReference type="SAM" id="Coils"/>
    </source>
</evidence>
<evidence type="ECO:0000256" key="4">
    <source>
        <dbReference type="ARBA" id="ARBA00022927"/>
    </source>
</evidence>
<dbReference type="InterPro" id="IPR000727">
    <property type="entry name" value="T_SNARE_dom"/>
</dbReference>
<dbReference type="GO" id="GO:0030659">
    <property type="term" value="C:cytoplasmic vesicle membrane"/>
    <property type="evidence" value="ECO:0007669"/>
    <property type="project" value="UniProtKB-SubCell"/>
</dbReference>
<name>A0A316W5V4_9BASI</name>
<dbReference type="CDD" id="cd06897">
    <property type="entry name" value="PX_SNARE"/>
    <property type="match status" value="1"/>
</dbReference>
<evidence type="ECO:0000259" key="11">
    <source>
        <dbReference type="PROSITE" id="PS50195"/>
    </source>
</evidence>
<evidence type="ECO:0000313" key="13">
    <source>
        <dbReference type="Proteomes" id="UP000245783"/>
    </source>
</evidence>
<evidence type="ECO:0000256" key="7">
    <source>
        <dbReference type="ARBA" id="ARBA00023329"/>
    </source>
</evidence>
<dbReference type="Pfam" id="PF00787">
    <property type="entry name" value="PX"/>
    <property type="match status" value="1"/>
</dbReference>
<dbReference type="Gene3D" id="3.30.1520.10">
    <property type="entry name" value="Phox-like domain"/>
    <property type="match status" value="1"/>
</dbReference>